<dbReference type="GO" id="GO:0061630">
    <property type="term" value="F:ubiquitin protein ligase activity"/>
    <property type="evidence" value="ECO:0007669"/>
    <property type="project" value="InterPro"/>
</dbReference>
<dbReference type="AlphaFoldDB" id="A0A1B6DPK2"/>
<accession>A0A1B6DPK2</accession>
<evidence type="ECO:0000313" key="2">
    <source>
        <dbReference type="EMBL" id="JAS27614.1"/>
    </source>
</evidence>
<name>A0A1B6DPK2_9HEMI</name>
<evidence type="ECO:0000256" key="1">
    <source>
        <dbReference type="SAM" id="Coils"/>
    </source>
</evidence>
<feature type="coiled-coil region" evidence="1">
    <location>
        <begin position="122"/>
        <end position="195"/>
    </location>
</feature>
<keyword evidence="1" id="KW-0175">Coiled coil</keyword>
<dbReference type="GO" id="GO:0007131">
    <property type="term" value="P:reciprocal meiotic recombination"/>
    <property type="evidence" value="ECO:0007669"/>
    <property type="project" value="InterPro"/>
</dbReference>
<dbReference type="GO" id="GO:0000795">
    <property type="term" value="C:synaptonemal complex"/>
    <property type="evidence" value="ECO:0007669"/>
    <property type="project" value="InterPro"/>
</dbReference>
<reference evidence="2" key="1">
    <citation type="submission" date="2015-12" db="EMBL/GenBank/DDBJ databases">
        <title>De novo transcriptome assembly of four potential Pierce s Disease insect vectors from Arizona vineyards.</title>
        <authorList>
            <person name="Tassone E.E."/>
        </authorList>
    </citation>
    <scope>NUCLEOTIDE SEQUENCE</scope>
</reference>
<dbReference type="EMBL" id="GEDC01009684">
    <property type="protein sequence ID" value="JAS27614.1"/>
    <property type="molecule type" value="Transcribed_RNA"/>
</dbReference>
<dbReference type="InterPro" id="IPR042448">
    <property type="entry name" value="CCNB1IP1"/>
</dbReference>
<gene>
    <name evidence="2" type="ORF">g.3302</name>
</gene>
<dbReference type="PANTHER" id="PTHR14305:SF0">
    <property type="entry name" value="E3 UBIQUITIN-PROTEIN LIGASE CCNB1IP1"/>
    <property type="match status" value="1"/>
</dbReference>
<sequence length="268" mass="31314">MSENIGNSLHCNLKQCRAPIISHCFVTSCSHMFCTKHEWESKNLSIEGRQKCPVCNMELYKELDLIQVNVNPSDNYRAIVLAGLSPDIIFDIASRAISFYNQQVHRDMFLQSSQIKHLATQLALVENNFERMTTKAEEEIQNHSSKVETLENKNRIMAEKLQELNKVLFDRNHVFKNLQVKYENLRMDLEAFKQKQKELVMFKADISPFLSNQQECPTHYFQRVPKQQTPNFRPSFQMNFSNNQGARPFFNTTPETPRTKATHFSNIF</sequence>
<protein>
    <recommendedName>
        <fullName evidence="3">RING-type domain-containing protein</fullName>
    </recommendedName>
</protein>
<dbReference type="PANTHER" id="PTHR14305">
    <property type="entry name" value="E3 UBIQUITIN-PROTEIN LIGASE CCNB1IP1"/>
    <property type="match status" value="1"/>
</dbReference>
<evidence type="ECO:0008006" key="3">
    <source>
        <dbReference type="Google" id="ProtNLM"/>
    </source>
</evidence>
<organism evidence="2">
    <name type="scientific">Clastoptera arizonana</name>
    <name type="common">Arizona spittle bug</name>
    <dbReference type="NCBI Taxonomy" id="38151"/>
    <lineage>
        <taxon>Eukaryota</taxon>
        <taxon>Metazoa</taxon>
        <taxon>Ecdysozoa</taxon>
        <taxon>Arthropoda</taxon>
        <taxon>Hexapoda</taxon>
        <taxon>Insecta</taxon>
        <taxon>Pterygota</taxon>
        <taxon>Neoptera</taxon>
        <taxon>Paraneoptera</taxon>
        <taxon>Hemiptera</taxon>
        <taxon>Auchenorrhyncha</taxon>
        <taxon>Cercopoidea</taxon>
        <taxon>Clastopteridae</taxon>
        <taxon>Clastoptera</taxon>
    </lineage>
</organism>
<proteinExistence type="predicted"/>